<accession>A0A0S4IJS9</accession>
<protein>
    <submittedName>
        <fullName evidence="1">Uncharacterized protein</fullName>
    </submittedName>
</protein>
<dbReference type="EMBL" id="CYKH01000214">
    <property type="protein sequence ID" value="CUE93103.1"/>
    <property type="molecule type" value="Genomic_DNA"/>
</dbReference>
<dbReference type="VEuPathDB" id="TriTrypDB:BSAL_57485"/>
<organism evidence="1 2">
    <name type="scientific">Bodo saltans</name>
    <name type="common">Flagellated protozoan</name>
    <dbReference type="NCBI Taxonomy" id="75058"/>
    <lineage>
        <taxon>Eukaryota</taxon>
        <taxon>Discoba</taxon>
        <taxon>Euglenozoa</taxon>
        <taxon>Kinetoplastea</taxon>
        <taxon>Metakinetoplastina</taxon>
        <taxon>Eubodonida</taxon>
        <taxon>Bodonidae</taxon>
        <taxon>Bodo</taxon>
    </lineage>
</organism>
<gene>
    <name evidence="1" type="ORF">BSAL_57485</name>
</gene>
<evidence type="ECO:0000313" key="1">
    <source>
        <dbReference type="EMBL" id="CUE93103.1"/>
    </source>
</evidence>
<reference evidence="2" key="1">
    <citation type="submission" date="2015-09" db="EMBL/GenBank/DDBJ databases">
        <authorList>
            <consortium name="Pathogen Informatics"/>
        </authorList>
    </citation>
    <scope>NUCLEOTIDE SEQUENCE [LARGE SCALE GENOMIC DNA]</scope>
    <source>
        <strain evidence="2">Lake Konstanz</strain>
    </source>
</reference>
<sequence>MLRLYASTKTMNTGAACLEATPAVMPPLDDGLFWDASGRIAVSHRTAALDSDTMILSVVINGEENKRFTNNTLSPQRRTNATGRPLMLGGLRNKHASHVDHTTLQFNEV</sequence>
<proteinExistence type="predicted"/>
<dbReference type="Proteomes" id="UP000051952">
    <property type="component" value="Unassembled WGS sequence"/>
</dbReference>
<evidence type="ECO:0000313" key="2">
    <source>
        <dbReference type="Proteomes" id="UP000051952"/>
    </source>
</evidence>
<keyword evidence="2" id="KW-1185">Reference proteome</keyword>
<dbReference type="AlphaFoldDB" id="A0A0S4IJS9"/>
<name>A0A0S4IJS9_BODSA</name>